<name>A0A938ZB68_9FIRM</name>
<reference evidence="1" key="1">
    <citation type="submission" date="2021-02" db="EMBL/GenBank/DDBJ databases">
        <title>Metagenome-assembled genomes from human diarrheal sample B26.</title>
        <authorList>
            <person name="Ateba T.P."/>
            <person name="Alayande K.A."/>
            <person name="Mwanza M."/>
        </authorList>
    </citation>
    <scope>NUCLEOTIDE SEQUENCE</scope>
    <source>
        <strain evidence="1">06WH</strain>
    </source>
</reference>
<comment type="caution">
    <text evidence="1">The sequence shown here is derived from an EMBL/GenBank/DDBJ whole genome shotgun (WGS) entry which is preliminary data.</text>
</comment>
<sequence>MMIYQKFESPSGAAELYEREKNYNLVQNQETIFGENKEFLLSLKESEWSQKTLKERTSDAQRMIQIETKRLGIPEIPLRMKEIESSNCIALYTNANEQKEIWYDPGYLSSQTAEEFFTTICEECYHGMEHYLIEHMDWSSEIANTVYFDEMRKWKINIDHYVSGDKEGESFEAYHSQPLEASAKKYASSETEALIHFIAVYGNK</sequence>
<dbReference type="Proteomes" id="UP000737612">
    <property type="component" value="Unassembled WGS sequence"/>
</dbReference>
<gene>
    <name evidence="1" type="ORF">JTJ23_12135</name>
</gene>
<protein>
    <submittedName>
        <fullName evidence="1">Uncharacterized protein</fullName>
    </submittedName>
</protein>
<organism evidence="1 2">
    <name type="scientific">Fusicatenibacter saccharivorans</name>
    <dbReference type="NCBI Taxonomy" id="1150298"/>
    <lineage>
        <taxon>Bacteria</taxon>
        <taxon>Bacillati</taxon>
        <taxon>Bacillota</taxon>
        <taxon>Clostridia</taxon>
        <taxon>Lachnospirales</taxon>
        <taxon>Lachnospiraceae</taxon>
        <taxon>Fusicatenibacter</taxon>
    </lineage>
</organism>
<evidence type="ECO:0000313" key="2">
    <source>
        <dbReference type="Proteomes" id="UP000737612"/>
    </source>
</evidence>
<accession>A0A938ZB68</accession>
<dbReference type="EMBL" id="JAFHBD010000061">
    <property type="protein sequence ID" value="MBN2954308.1"/>
    <property type="molecule type" value="Genomic_DNA"/>
</dbReference>
<dbReference type="AlphaFoldDB" id="A0A938ZB68"/>
<evidence type="ECO:0000313" key="1">
    <source>
        <dbReference type="EMBL" id="MBN2954308.1"/>
    </source>
</evidence>
<proteinExistence type="predicted"/>